<dbReference type="AlphaFoldDB" id="A0A811KCV9"/>
<sequence length="125" mass="14225">MPTAGAASGAAMLIWPNLTISTYFLWKAFEVIYHRAADKGYVPRFKNGDILLYSIVTGYIVGNCIVEPHALRPSYYFKFIRGLSNNYFDYVDRSLLQPFGFDSDRLYREGKIIVKDFSQLSGSSM</sequence>
<keyword evidence="1" id="KW-0472">Membrane</keyword>
<organism evidence="2 3">
    <name type="scientific">Bursaphelenchus okinawaensis</name>
    <dbReference type="NCBI Taxonomy" id="465554"/>
    <lineage>
        <taxon>Eukaryota</taxon>
        <taxon>Metazoa</taxon>
        <taxon>Ecdysozoa</taxon>
        <taxon>Nematoda</taxon>
        <taxon>Chromadorea</taxon>
        <taxon>Rhabditida</taxon>
        <taxon>Tylenchina</taxon>
        <taxon>Tylenchomorpha</taxon>
        <taxon>Aphelenchoidea</taxon>
        <taxon>Aphelenchoididae</taxon>
        <taxon>Bursaphelenchus</taxon>
    </lineage>
</organism>
<dbReference type="PANTHER" id="PTHR12459">
    <property type="entry name" value="TRANSMEMBRANE PROTEIN 135-RELATED"/>
    <property type="match status" value="1"/>
</dbReference>
<dbReference type="EMBL" id="CAJFCW020000003">
    <property type="protein sequence ID" value="CAG9102178.1"/>
    <property type="molecule type" value="Genomic_DNA"/>
</dbReference>
<evidence type="ECO:0000313" key="2">
    <source>
        <dbReference type="EMBL" id="CAD5214147.1"/>
    </source>
</evidence>
<dbReference type="Proteomes" id="UP000614601">
    <property type="component" value="Unassembled WGS sequence"/>
</dbReference>
<keyword evidence="1" id="KW-1133">Transmembrane helix</keyword>
<dbReference type="PANTHER" id="PTHR12459:SF15">
    <property type="entry name" value="TRANSMEMBRANE PROTEIN 135"/>
    <property type="match status" value="1"/>
</dbReference>
<proteinExistence type="predicted"/>
<gene>
    <name evidence="2" type="ORF">BOKJ2_LOCUS5447</name>
</gene>
<keyword evidence="3" id="KW-1185">Reference proteome</keyword>
<dbReference type="InterPro" id="IPR026749">
    <property type="entry name" value="Tmem135"/>
</dbReference>
<protein>
    <submittedName>
        <fullName evidence="2">Uncharacterized protein</fullName>
    </submittedName>
</protein>
<keyword evidence="1" id="KW-0812">Transmembrane</keyword>
<feature type="transmembrane region" description="Helical" evidence="1">
    <location>
        <begin position="6"/>
        <end position="26"/>
    </location>
</feature>
<evidence type="ECO:0000256" key="1">
    <source>
        <dbReference type="SAM" id="Phobius"/>
    </source>
</evidence>
<reference evidence="2" key="1">
    <citation type="submission" date="2020-09" db="EMBL/GenBank/DDBJ databases">
        <authorList>
            <person name="Kikuchi T."/>
        </authorList>
    </citation>
    <scope>NUCLEOTIDE SEQUENCE</scope>
    <source>
        <strain evidence="2">SH1</strain>
    </source>
</reference>
<name>A0A811KCV9_9BILA</name>
<dbReference type="Proteomes" id="UP000783686">
    <property type="component" value="Unassembled WGS sequence"/>
</dbReference>
<comment type="caution">
    <text evidence="2">The sequence shown here is derived from an EMBL/GenBank/DDBJ whole genome shotgun (WGS) entry which is preliminary data.</text>
</comment>
<dbReference type="EMBL" id="CAJFDH010000003">
    <property type="protein sequence ID" value="CAD5214147.1"/>
    <property type="molecule type" value="Genomic_DNA"/>
</dbReference>
<dbReference type="OrthoDB" id="291792at2759"/>
<evidence type="ECO:0000313" key="3">
    <source>
        <dbReference type="Proteomes" id="UP000614601"/>
    </source>
</evidence>
<accession>A0A811KCV9</accession>